<comment type="subcellular location">
    <subcellularLocation>
        <location evidence="1">Cell membrane</location>
        <topology evidence="1">Multi-pass membrane protein</topology>
    </subcellularLocation>
</comment>
<dbReference type="GO" id="GO:0005886">
    <property type="term" value="C:plasma membrane"/>
    <property type="evidence" value="ECO:0007669"/>
    <property type="project" value="UniProtKB-SubCell"/>
</dbReference>
<keyword evidence="3 6" id="KW-0812">Transmembrane</keyword>
<dbReference type="STRING" id="1705.CA21670_00895"/>
<evidence type="ECO:0000256" key="5">
    <source>
        <dbReference type="ARBA" id="ARBA00023136"/>
    </source>
</evidence>
<evidence type="ECO:0000256" key="6">
    <source>
        <dbReference type="SAM" id="Phobius"/>
    </source>
</evidence>
<gene>
    <name evidence="8" type="ORF">AYJ05_04205</name>
</gene>
<feature type="domain" description="Type II secretion system protein GspF" evidence="7">
    <location>
        <begin position="120"/>
        <end position="219"/>
    </location>
</feature>
<feature type="transmembrane region" description="Helical" evidence="6">
    <location>
        <begin position="42"/>
        <end position="75"/>
    </location>
</feature>
<dbReference type="Pfam" id="PF00482">
    <property type="entry name" value="T2SSF"/>
    <property type="match status" value="1"/>
</dbReference>
<dbReference type="PANTHER" id="PTHR35007:SF4">
    <property type="entry name" value="CONSERVED TRANSMEMBRANE PROTEIN-RELATED"/>
    <property type="match status" value="1"/>
</dbReference>
<evidence type="ECO:0000256" key="3">
    <source>
        <dbReference type="ARBA" id="ARBA00022692"/>
    </source>
</evidence>
<dbReference type="Proteomes" id="UP000076947">
    <property type="component" value="Unassembled WGS sequence"/>
</dbReference>
<organism evidence="8 9">
    <name type="scientific">Corynebacterium stationis</name>
    <dbReference type="NCBI Taxonomy" id="1705"/>
    <lineage>
        <taxon>Bacteria</taxon>
        <taxon>Bacillati</taxon>
        <taxon>Actinomycetota</taxon>
        <taxon>Actinomycetes</taxon>
        <taxon>Mycobacteriales</taxon>
        <taxon>Corynebacteriaceae</taxon>
        <taxon>Corynebacterium</taxon>
    </lineage>
</organism>
<evidence type="ECO:0000256" key="1">
    <source>
        <dbReference type="ARBA" id="ARBA00004651"/>
    </source>
</evidence>
<evidence type="ECO:0000256" key="4">
    <source>
        <dbReference type="ARBA" id="ARBA00022989"/>
    </source>
</evidence>
<keyword evidence="5 6" id="KW-0472">Membrane</keyword>
<protein>
    <recommendedName>
        <fullName evidence="7">Type II secretion system protein GspF domain-containing protein</fullName>
    </recommendedName>
</protein>
<name>A0A177IEZ7_9CORY</name>
<sequence length="264" mass="27341">MNPAVYALLLLALSTSVSETKNSERVVNNKKLATAAPAWMILATVFLAVFLFMVLGRLTVIVAAIIVAATVAYSFNNARKKKMNVQAEDAIARLLGNMTADLRAGASFPAALKRGAEDLAASSTTSMEMKTAIATAAVVAHRGGSVSTVLATSHPQLKTLGALCMLSERHGIPLSDVFEQAHNHIEARKRHRAATKASLQGPQATAIVLTLLPLAGIFMGAIMGANPVGFLLGGGIGGVLLVIGVALACAGFSWSRVLIANAAS</sequence>
<evidence type="ECO:0000313" key="9">
    <source>
        <dbReference type="Proteomes" id="UP000076947"/>
    </source>
</evidence>
<evidence type="ECO:0000256" key="2">
    <source>
        <dbReference type="ARBA" id="ARBA00022475"/>
    </source>
</evidence>
<keyword evidence="9" id="KW-1185">Reference proteome</keyword>
<keyword evidence="4 6" id="KW-1133">Transmembrane helix</keyword>
<dbReference type="AlphaFoldDB" id="A0A177IEZ7"/>
<dbReference type="RefSeq" id="WP_066840116.1">
    <property type="nucleotide sequence ID" value="NZ_LSTQ01000023.1"/>
</dbReference>
<proteinExistence type="predicted"/>
<dbReference type="EMBL" id="LSTQ01000023">
    <property type="protein sequence ID" value="OAH26645.1"/>
    <property type="molecule type" value="Genomic_DNA"/>
</dbReference>
<accession>A0A177IEZ7</accession>
<dbReference type="PANTHER" id="PTHR35007">
    <property type="entry name" value="INTEGRAL MEMBRANE PROTEIN-RELATED"/>
    <property type="match status" value="1"/>
</dbReference>
<feature type="transmembrane region" description="Helical" evidence="6">
    <location>
        <begin position="230"/>
        <end position="254"/>
    </location>
</feature>
<feature type="transmembrane region" description="Helical" evidence="6">
    <location>
        <begin position="204"/>
        <end position="224"/>
    </location>
</feature>
<dbReference type="InterPro" id="IPR018076">
    <property type="entry name" value="T2SS_GspF_dom"/>
</dbReference>
<reference evidence="9" key="1">
    <citation type="submission" date="2016-02" db="EMBL/GenBank/DDBJ databases">
        <authorList>
            <person name="Kaur G."/>
            <person name="Nair G.R."/>
            <person name="Mayilraj S."/>
        </authorList>
    </citation>
    <scope>NUCLEOTIDE SEQUENCE [LARGE SCALE GENOMIC DNA]</scope>
    <source>
        <strain evidence="9">GA-15</strain>
    </source>
</reference>
<keyword evidence="2" id="KW-1003">Cell membrane</keyword>
<dbReference type="OrthoDB" id="4421971at2"/>
<comment type="caution">
    <text evidence="8">The sequence shown here is derived from an EMBL/GenBank/DDBJ whole genome shotgun (WGS) entry which is preliminary data.</text>
</comment>
<evidence type="ECO:0000313" key="8">
    <source>
        <dbReference type="EMBL" id="OAH26645.1"/>
    </source>
</evidence>
<evidence type="ECO:0000259" key="7">
    <source>
        <dbReference type="Pfam" id="PF00482"/>
    </source>
</evidence>